<accession>L9YTE2</accession>
<dbReference type="EMBL" id="AOII01000072">
    <property type="protein sequence ID" value="ELY76173.1"/>
    <property type="molecule type" value="Genomic_DNA"/>
</dbReference>
<feature type="region of interest" description="Disordered" evidence="1">
    <location>
        <begin position="1"/>
        <end position="25"/>
    </location>
</feature>
<evidence type="ECO:0000313" key="3">
    <source>
        <dbReference type="Proteomes" id="UP000011618"/>
    </source>
</evidence>
<evidence type="ECO:0000313" key="2">
    <source>
        <dbReference type="EMBL" id="ELY76173.1"/>
    </source>
</evidence>
<gene>
    <name evidence="2" type="ORF">C487_11941</name>
</gene>
<protein>
    <submittedName>
        <fullName evidence="2">Uncharacterized protein</fullName>
    </submittedName>
</protein>
<sequence>MTANGVTNVPDDDQGEEAANKLERATNLGQISGSTIYNSSGPEMVMILNEWWYLGIKGQLFGTSRRMPVSRNPLGGFVCTRTTPQSRIHC</sequence>
<name>L9YTE2_9EURY</name>
<evidence type="ECO:0000256" key="1">
    <source>
        <dbReference type="SAM" id="MobiDB-lite"/>
    </source>
</evidence>
<organism evidence="2 3">
    <name type="scientific">Natrinema pallidum DSM 3751</name>
    <dbReference type="NCBI Taxonomy" id="1227495"/>
    <lineage>
        <taxon>Archaea</taxon>
        <taxon>Methanobacteriati</taxon>
        <taxon>Methanobacteriota</taxon>
        <taxon>Stenosarchaea group</taxon>
        <taxon>Halobacteria</taxon>
        <taxon>Halobacteriales</taxon>
        <taxon>Natrialbaceae</taxon>
        <taxon>Natrinema</taxon>
    </lineage>
</organism>
<reference evidence="2 3" key="1">
    <citation type="journal article" date="2014" name="PLoS Genet.">
        <title>Phylogenetically driven sequencing of extremely halophilic archaea reveals strategies for static and dynamic osmo-response.</title>
        <authorList>
            <person name="Becker E.A."/>
            <person name="Seitzer P.M."/>
            <person name="Tritt A."/>
            <person name="Larsen D."/>
            <person name="Krusor M."/>
            <person name="Yao A.I."/>
            <person name="Wu D."/>
            <person name="Madern D."/>
            <person name="Eisen J.A."/>
            <person name="Darling A.E."/>
            <person name="Facciotti M.T."/>
        </authorList>
    </citation>
    <scope>NUCLEOTIDE SEQUENCE [LARGE SCALE GENOMIC DNA]</scope>
    <source>
        <strain evidence="2 3">DSM 3751</strain>
    </source>
</reference>
<comment type="caution">
    <text evidence="2">The sequence shown here is derived from an EMBL/GenBank/DDBJ whole genome shotgun (WGS) entry which is preliminary data.</text>
</comment>
<proteinExistence type="predicted"/>
<dbReference type="Proteomes" id="UP000011618">
    <property type="component" value="Unassembled WGS sequence"/>
</dbReference>
<dbReference type="AlphaFoldDB" id="L9YTE2"/>